<feature type="transmembrane region" description="Helical" evidence="1">
    <location>
        <begin position="12"/>
        <end position="33"/>
    </location>
</feature>
<dbReference type="RefSeq" id="WP_154208338.1">
    <property type="nucleotide sequence ID" value="NZ_WJYN01000009.1"/>
</dbReference>
<sequence length="344" mass="36468">MMNRRQTGISLVELMVGLTLGILLVGVAVSIYLSGRQTSRVVDTVGRLEESARFAVETIEQDIRMTGFRGCNGVANSPVNTLNSSGSFNNRFDQTLFGYHGSGSTWLPALDTSISALAKPPIAGTDVIAIKRPYDNGAALISQMAGTTGAVTVDASAPFAQGDYVLVSDCEAQAVFQATQVATTPTAGTLSHAAAAVPTPGNASADLTHVFNTDASAYRVVTKTYYIAQSARNPTVKSLWSYSVPDYTGAGQPQEMVEGVDNLVLLYGEDTDSDQAANRYVTADNVGNWNNVVSVRVQLLMASVQNGVSPVAQTYNFNGASATSADRRIRSVFTSVITLRNRVM</sequence>
<protein>
    <submittedName>
        <fullName evidence="2">Pilus assembly protein PilW</fullName>
    </submittedName>
</protein>
<dbReference type="PROSITE" id="PS00409">
    <property type="entry name" value="PROKAR_NTER_METHYL"/>
    <property type="match status" value="1"/>
</dbReference>
<evidence type="ECO:0000313" key="2">
    <source>
        <dbReference type="EMBL" id="MRT01052.1"/>
    </source>
</evidence>
<evidence type="ECO:0000313" key="3">
    <source>
        <dbReference type="Proteomes" id="UP000441032"/>
    </source>
</evidence>
<accession>A0A7X2HR35</accession>
<dbReference type="EMBL" id="WJYN01000009">
    <property type="protein sequence ID" value="MRT01052.1"/>
    <property type="molecule type" value="Genomic_DNA"/>
</dbReference>
<comment type="caution">
    <text evidence="2">The sequence shown here is derived from an EMBL/GenBank/DDBJ whole genome shotgun (WGS) entry which is preliminary data.</text>
</comment>
<dbReference type="GO" id="GO:0043683">
    <property type="term" value="P:type IV pilus assembly"/>
    <property type="evidence" value="ECO:0007669"/>
    <property type="project" value="InterPro"/>
</dbReference>
<reference evidence="2 3" key="1">
    <citation type="submission" date="2019-11" db="EMBL/GenBank/DDBJ databases">
        <title>Phenotypic characterization of an OXA-22 and OXA-60 co-producing Ralstonia pickettii clinical strain.</title>
        <authorList>
            <person name="He F."/>
        </authorList>
    </citation>
    <scope>NUCLEOTIDE SEQUENCE [LARGE SCALE GENOMIC DNA]</scope>
    <source>
        <strain evidence="2 3">PSLESD1</strain>
    </source>
</reference>
<organism evidence="2 3">
    <name type="scientific">Ralstonia pickettii</name>
    <name type="common">Burkholderia pickettii</name>
    <dbReference type="NCBI Taxonomy" id="329"/>
    <lineage>
        <taxon>Bacteria</taxon>
        <taxon>Pseudomonadati</taxon>
        <taxon>Pseudomonadota</taxon>
        <taxon>Betaproteobacteria</taxon>
        <taxon>Burkholderiales</taxon>
        <taxon>Burkholderiaceae</taxon>
        <taxon>Ralstonia</taxon>
    </lineage>
</organism>
<keyword evidence="1" id="KW-0812">Transmembrane</keyword>
<keyword evidence="1" id="KW-0472">Membrane</keyword>
<keyword evidence="1" id="KW-1133">Transmembrane helix</keyword>
<evidence type="ECO:0000256" key="1">
    <source>
        <dbReference type="SAM" id="Phobius"/>
    </source>
</evidence>
<name>A0A7X2HR35_RALPI</name>
<dbReference type="InterPro" id="IPR012902">
    <property type="entry name" value="N_methyl_site"/>
</dbReference>
<gene>
    <name evidence="2" type="ORF">GJQ57_20615</name>
</gene>
<dbReference type="Proteomes" id="UP000441032">
    <property type="component" value="Unassembled WGS sequence"/>
</dbReference>
<dbReference type="AlphaFoldDB" id="A0A7X2HR35"/>
<dbReference type="Pfam" id="PF16074">
    <property type="entry name" value="PilW"/>
    <property type="match status" value="1"/>
</dbReference>
<dbReference type="InterPro" id="IPR032092">
    <property type="entry name" value="PilW"/>
</dbReference>
<proteinExistence type="predicted"/>